<dbReference type="InterPro" id="IPR013767">
    <property type="entry name" value="PAS_fold"/>
</dbReference>
<feature type="domain" description="PAC" evidence="16">
    <location>
        <begin position="456"/>
        <end position="507"/>
    </location>
</feature>
<keyword evidence="10" id="KW-0175">Coiled coil</keyword>
<evidence type="ECO:0000259" key="17">
    <source>
        <dbReference type="PROSITE" id="PS50885"/>
    </source>
</evidence>
<keyword evidence="3 9" id="KW-0597">Phosphoprotein</keyword>
<keyword evidence="12" id="KW-0812">Transmembrane</keyword>
<comment type="catalytic activity">
    <reaction evidence="1">
        <text>ATP + protein L-histidine = ADP + protein N-phospho-L-histidine.</text>
        <dbReference type="EC" id="2.7.13.3"/>
    </reaction>
</comment>
<dbReference type="InterPro" id="IPR036097">
    <property type="entry name" value="HisK_dim/P_sf"/>
</dbReference>
<gene>
    <name evidence="18" type="ORF">FGU65_10510</name>
</gene>
<evidence type="ECO:0000256" key="7">
    <source>
        <dbReference type="ARBA" id="ARBA00022840"/>
    </source>
</evidence>
<dbReference type="CDD" id="cd00082">
    <property type="entry name" value="HisKA"/>
    <property type="match status" value="1"/>
</dbReference>
<keyword evidence="12" id="KW-1133">Transmembrane helix</keyword>
<evidence type="ECO:0000256" key="4">
    <source>
        <dbReference type="ARBA" id="ARBA00022679"/>
    </source>
</evidence>
<feature type="coiled-coil region" evidence="10">
    <location>
        <begin position="491"/>
        <end position="525"/>
    </location>
</feature>
<dbReference type="SMART" id="SM00304">
    <property type="entry name" value="HAMP"/>
    <property type="match status" value="1"/>
</dbReference>
<feature type="domain" description="Histidine kinase" evidence="13">
    <location>
        <begin position="690"/>
        <end position="905"/>
    </location>
</feature>
<dbReference type="SUPFAM" id="SSF47384">
    <property type="entry name" value="Homodimeric domain of signal transducing histidine kinase"/>
    <property type="match status" value="1"/>
</dbReference>
<dbReference type="InterPro" id="IPR036890">
    <property type="entry name" value="HATPase_C_sf"/>
</dbReference>
<dbReference type="InterPro" id="IPR001789">
    <property type="entry name" value="Sig_transdc_resp-reg_receiver"/>
</dbReference>
<dbReference type="Gene3D" id="3.40.50.2300">
    <property type="match status" value="1"/>
</dbReference>
<dbReference type="InterPro" id="IPR000014">
    <property type="entry name" value="PAS"/>
</dbReference>
<dbReference type="PROSITE" id="PS50112">
    <property type="entry name" value="PAS"/>
    <property type="match status" value="2"/>
</dbReference>
<dbReference type="PANTHER" id="PTHR43065">
    <property type="entry name" value="SENSOR HISTIDINE KINASE"/>
    <property type="match status" value="1"/>
</dbReference>
<dbReference type="InterPro" id="IPR004358">
    <property type="entry name" value="Sig_transdc_His_kin-like_C"/>
</dbReference>
<dbReference type="InterPro" id="IPR000700">
    <property type="entry name" value="PAS-assoc_C"/>
</dbReference>
<dbReference type="SMART" id="SM00086">
    <property type="entry name" value="PAC"/>
    <property type="match status" value="2"/>
</dbReference>
<accession>A0ABT8MBM8</accession>
<feature type="transmembrane region" description="Helical" evidence="12">
    <location>
        <begin position="34"/>
        <end position="60"/>
    </location>
</feature>
<feature type="domain" description="PAS" evidence="15">
    <location>
        <begin position="547"/>
        <end position="620"/>
    </location>
</feature>
<organism evidence="18 19">
    <name type="scientific">Methanoculleus frigidifontis</name>
    <dbReference type="NCBI Taxonomy" id="2584085"/>
    <lineage>
        <taxon>Archaea</taxon>
        <taxon>Methanobacteriati</taxon>
        <taxon>Methanobacteriota</taxon>
        <taxon>Stenosarchaea group</taxon>
        <taxon>Methanomicrobia</taxon>
        <taxon>Methanomicrobiales</taxon>
        <taxon>Methanomicrobiaceae</taxon>
        <taxon>Methanoculleus</taxon>
    </lineage>
</organism>
<dbReference type="InterPro" id="IPR003661">
    <property type="entry name" value="HisK_dim/P_dom"/>
</dbReference>
<evidence type="ECO:0000256" key="10">
    <source>
        <dbReference type="SAM" id="Coils"/>
    </source>
</evidence>
<proteinExistence type="predicted"/>
<dbReference type="InterPro" id="IPR035965">
    <property type="entry name" value="PAS-like_dom_sf"/>
</dbReference>
<dbReference type="SUPFAM" id="SSF55874">
    <property type="entry name" value="ATPase domain of HSP90 chaperone/DNA topoisomerase II/histidine kinase"/>
    <property type="match status" value="1"/>
</dbReference>
<dbReference type="Gene3D" id="1.10.287.130">
    <property type="match status" value="1"/>
</dbReference>
<protein>
    <recommendedName>
        <fullName evidence="2">histidine kinase</fullName>
        <ecNumber evidence="2">2.7.13.3</ecNumber>
    </recommendedName>
</protein>
<evidence type="ECO:0000256" key="3">
    <source>
        <dbReference type="ARBA" id="ARBA00022553"/>
    </source>
</evidence>
<dbReference type="Pfam" id="PF00072">
    <property type="entry name" value="Response_reg"/>
    <property type="match status" value="1"/>
</dbReference>
<dbReference type="EMBL" id="VCYH01000007">
    <property type="protein sequence ID" value="MDN7025319.1"/>
    <property type="molecule type" value="Genomic_DNA"/>
</dbReference>
<dbReference type="SMART" id="SM00091">
    <property type="entry name" value="PAS"/>
    <property type="match status" value="2"/>
</dbReference>
<dbReference type="Gene3D" id="6.10.340.10">
    <property type="match status" value="1"/>
</dbReference>
<feature type="compositionally biased region" description="Basic residues" evidence="11">
    <location>
        <begin position="1"/>
        <end position="15"/>
    </location>
</feature>
<dbReference type="SMART" id="SM00388">
    <property type="entry name" value="HisKA"/>
    <property type="match status" value="1"/>
</dbReference>
<dbReference type="CDD" id="cd00130">
    <property type="entry name" value="PAS"/>
    <property type="match status" value="2"/>
</dbReference>
<sequence>MRREKTHSRRTRHTPSGRQVSPDHSGISLRTKTFAIITITFLILIAVLFLLSQMIVLGGFTELESDTTAQNVHRALNAINSDIAKLDAIAYAWGSAEETVAFVEKGESGYITTNFPDEKFAGSNLNILMITNDKGQILDHKYVNLDYQHQMPTPKSLLTQLSSSELARNPEADSEGGLSGIVQLSSGPMLIASRPITSGNNAGTIGTIIVGRYLDGRELEELSERTELTLRIAELSAPFIPDDYTAANRILLDSEDEVVVSPLSGETVAGYALLHDISGDPILTLKAGMPRDIYQRGMAVMQYPLISLLLIVVVFGAVTMLLLEKTILSRLTLLNARIMQIGDEGELSARVPLDGDDEITSVAAAVNSMLDSLMQSRKRLATSEERYSRLVEDAKDLIFTISFSGRITAANRMVEQITGYTRDELMGMPITRLIPPHFLPEIKAKFSDRPENDERVTLETEIIGKDGDRRILEVSTQVQREDGTPTGIFAIARDITDRKRAEEELERHRNHLEELVDQRTEALSAANDHLLQEIRDRRLVEERLAEEKERLAVTLASIADGVIATDTRGNVVLINSLAARDTGWPELDAIGQSLRTVLRLIHTQSRDPIDDPAERVLREDRVIDLANQIVLVARNGEEHPVVLSAAPIRDRGKKPIGTVIVFRDISERLRWEEEILRTQKLESVGVLAGGIAHDFNNILTAITGNITIARMMMEEEDPIQERLAEAEEATLRARQITRQLITFSKGGAPVKQTAKIGELIRETTEFVLRGTKSRPEISIASDLHPVDVDEGQISQVIQNLVINGDQAMPEGGVISVTAENVDLAHALWGLAPGRCIRITIRDQGTGISRENLSKIFDPYFTTKKTGNGLGLASTLSIIKRHGGALDVESEVGTGTAFSIYLPASEKAPVTEKEVESSRITGTGRILLMDDDEGILQVIPELLRKYGFSVEVTRDGAEMVARYREAMNAGIPFDVVIADLTVPGGMGGKEAVAEIREFSPGISAIASSGYSNDPVMAEHTAFGFTDVLPKPYRIEDLARLIARVIADRTGGTGT</sequence>
<dbReference type="Pfam" id="PF00672">
    <property type="entry name" value="HAMP"/>
    <property type="match status" value="1"/>
</dbReference>
<dbReference type="PRINTS" id="PR00344">
    <property type="entry name" value="BCTRLSENSOR"/>
</dbReference>
<keyword evidence="5" id="KW-0547">Nucleotide-binding</keyword>
<dbReference type="InterPro" id="IPR003660">
    <property type="entry name" value="HAMP_dom"/>
</dbReference>
<evidence type="ECO:0000256" key="5">
    <source>
        <dbReference type="ARBA" id="ARBA00022741"/>
    </source>
</evidence>
<dbReference type="InterPro" id="IPR011006">
    <property type="entry name" value="CheY-like_superfamily"/>
</dbReference>
<keyword evidence="19" id="KW-1185">Reference proteome</keyword>
<keyword evidence="6" id="KW-0418">Kinase</keyword>
<feature type="modified residue" description="4-aspartylphosphate" evidence="9">
    <location>
        <position position="978"/>
    </location>
</feature>
<feature type="domain" description="Response regulatory" evidence="14">
    <location>
        <begin position="924"/>
        <end position="1044"/>
    </location>
</feature>
<dbReference type="NCBIfam" id="TIGR00229">
    <property type="entry name" value="sensory_box"/>
    <property type="match status" value="2"/>
</dbReference>
<dbReference type="InterPro" id="IPR007892">
    <property type="entry name" value="CHASE4"/>
</dbReference>
<feature type="region of interest" description="Disordered" evidence="11">
    <location>
        <begin position="1"/>
        <end position="25"/>
    </location>
</feature>
<evidence type="ECO:0000259" key="13">
    <source>
        <dbReference type="PROSITE" id="PS50109"/>
    </source>
</evidence>
<keyword evidence="8" id="KW-0902">Two-component regulatory system</keyword>
<evidence type="ECO:0000256" key="12">
    <source>
        <dbReference type="SAM" id="Phobius"/>
    </source>
</evidence>
<dbReference type="InterPro" id="IPR013656">
    <property type="entry name" value="PAS_4"/>
</dbReference>
<dbReference type="PROSITE" id="PS50110">
    <property type="entry name" value="RESPONSE_REGULATORY"/>
    <property type="match status" value="1"/>
</dbReference>
<evidence type="ECO:0000259" key="14">
    <source>
        <dbReference type="PROSITE" id="PS50110"/>
    </source>
</evidence>
<dbReference type="EC" id="2.7.13.3" evidence="2"/>
<keyword evidence="7" id="KW-0067">ATP-binding</keyword>
<comment type="caution">
    <text evidence="18">The sequence shown here is derived from an EMBL/GenBank/DDBJ whole genome shotgun (WGS) entry which is preliminary data.</text>
</comment>
<dbReference type="Pfam" id="PF08448">
    <property type="entry name" value="PAS_4"/>
    <property type="match status" value="1"/>
</dbReference>
<feature type="domain" description="HAMP" evidence="17">
    <location>
        <begin position="325"/>
        <end position="378"/>
    </location>
</feature>
<evidence type="ECO:0000259" key="16">
    <source>
        <dbReference type="PROSITE" id="PS50113"/>
    </source>
</evidence>
<dbReference type="PROSITE" id="PS50113">
    <property type="entry name" value="PAC"/>
    <property type="match status" value="2"/>
</dbReference>
<dbReference type="Gene3D" id="3.30.565.10">
    <property type="entry name" value="Histidine kinase-like ATPase, C-terminal domain"/>
    <property type="match status" value="1"/>
</dbReference>
<dbReference type="CDD" id="cd06225">
    <property type="entry name" value="HAMP"/>
    <property type="match status" value="1"/>
</dbReference>
<keyword evidence="4" id="KW-0808">Transferase</keyword>
<evidence type="ECO:0000256" key="11">
    <source>
        <dbReference type="SAM" id="MobiDB-lite"/>
    </source>
</evidence>
<dbReference type="CDD" id="cd17546">
    <property type="entry name" value="REC_hyHK_CKI1_RcsC-like"/>
    <property type="match status" value="1"/>
</dbReference>
<evidence type="ECO:0000313" key="19">
    <source>
        <dbReference type="Proteomes" id="UP001168338"/>
    </source>
</evidence>
<dbReference type="InterPro" id="IPR001610">
    <property type="entry name" value="PAC"/>
</dbReference>
<dbReference type="SUPFAM" id="SSF52172">
    <property type="entry name" value="CheY-like"/>
    <property type="match status" value="1"/>
</dbReference>
<dbReference type="PROSITE" id="PS50885">
    <property type="entry name" value="HAMP"/>
    <property type="match status" value="1"/>
</dbReference>
<dbReference type="Proteomes" id="UP001168338">
    <property type="component" value="Unassembled WGS sequence"/>
</dbReference>
<evidence type="ECO:0000259" key="15">
    <source>
        <dbReference type="PROSITE" id="PS50112"/>
    </source>
</evidence>
<evidence type="ECO:0000256" key="6">
    <source>
        <dbReference type="ARBA" id="ARBA00022777"/>
    </source>
</evidence>
<feature type="domain" description="PAS" evidence="15">
    <location>
        <begin position="383"/>
        <end position="453"/>
    </location>
</feature>
<reference evidence="18" key="1">
    <citation type="submission" date="2019-05" db="EMBL/GenBank/DDBJ databases">
        <title>Methanoculleus sp. FWC-SCC1, a methanogenic archaeon isolated from deep marine cold seep.</title>
        <authorList>
            <person name="Chen Y.-W."/>
            <person name="Chen S.-C."/>
            <person name="Teng N.-H."/>
            <person name="Lai M.-C."/>
        </authorList>
    </citation>
    <scope>NUCLEOTIDE SEQUENCE</scope>
    <source>
        <strain evidence="18">FWC-SCC1</strain>
    </source>
</reference>
<dbReference type="RefSeq" id="WP_301664470.1">
    <property type="nucleotide sequence ID" value="NZ_VCYH01000007.1"/>
</dbReference>
<dbReference type="SUPFAM" id="SSF55785">
    <property type="entry name" value="PYP-like sensor domain (PAS domain)"/>
    <property type="match status" value="2"/>
</dbReference>
<evidence type="ECO:0000313" key="18">
    <source>
        <dbReference type="EMBL" id="MDN7025319.1"/>
    </source>
</evidence>
<dbReference type="PANTHER" id="PTHR43065:SF42">
    <property type="entry name" value="TWO-COMPONENT SENSOR PPRA"/>
    <property type="match status" value="1"/>
</dbReference>
<evidence type="ECO:0000256" key="8">
    <source>
        <dbReference type="ARBA" id="ARBA00023012"/>
    </source>
</evidence>
<dbReference type="SMART" id="SM00387">
    <property type="entry name" value="HATPase_c"/>
    <property type="match status" value="1"/>
</dbReference>
<evidence type="ECO:0000256" key="2">
    <source>
        <dbReference type="ARBA" id="ARBA00012438"/>
    </source>
</evidence>
<dbReference type="InterPro" id="IPR005467">
    <property type="entry name" value="His_kinase_dom"/>
</dbReference>
<dbReference type="InterPro" id="IPR003594">
    <property type="entry name" value="HATPase_dom"/>
</dbReference>
<dbReference type="PROSITE" id="PS50109">
    <property type="entry name" value="HIS_KIN"/>
    <property type="match status" value="1"/>
</dbReference>
<dbReference type="Pfam" id="PF05228">
    <property type="entry name" value="CHASE4"/>
    <property type="match status" value="1"/>
</dbReference>
<keyword evidence="12" id="KW-0472">Membrane</keyword>
<dbReference type="Pfam" id="PF00989">
    <property type="entry name" value="PAS"/>
    <property type="match status" value="1"/>
</dbReference>
<evidence type="ECO:0000256" key="1">
    <source>
        <dbReference type="ARBA" id="ARBA00000085"/>
    </source>
</evidence>
<dbReference type="Gene3D" id="3.30.450.20">
    <property type="entry name" value="PAS domain"/>
    <property type="match status" value="2"/>
</dbReference>
<name>A0ABT8MBM8_9EURY</name>
<dbReference type="SMART" id="SM00448">
    <property type="entry name" value="REC"/>
    <property type="match status" value="1"/>
</dbReference>
<feature type="domain" description="PAC" evidence="16">
    <location>
        <begin position="625"/>
        <end position="677"/>
    </location>
</feature>
<evidence type="ECO:0000256" key="9">
    <source>
        <dbReference type="PROSITE-ProRule" id="PRU00169"/>
    </source>
</evidence>
<dbReference type="Pfam" id="PF02518">
    <property type="entry name" value="HATPase_c"/>
    <property type="match status" value="1"/>
</dbReference>